<accession>A0A9Q1G444</accession>
<reference evidence="2" key="1">
    <citation type="journal article" date="2023" name="Science">
        <title>Genome structures resolve the early diversification of teleost fishes.</title>
        <authorList>
            <person name="Parey E."/>
            <person name="Louis A."/>
            <person name="Montfort J."/>
            <person name="Bouchez O."/>
            <person name="Roques C."/>
            <person name="Iampietro C."/>
            <person name="Lluch J."/>
            <person name="Castinel A."/>
            <person name="Donnadieu C."/>
            <person name="Desvignes T."/>
            <person name="Floi Bucao C."/>
            <person name="Jouanno E."/>
            <person name="Wen M."/>
            <person name="Mejri S."/>
            <person name="Dirks R."/>
            <person name="Jansen H."/>
            <person name="Henkel C."/>
            <person name="Chen W.J."/>
            <person name="Zahm M."/>
            <person name="Cabau C."/>
            <person name="Klopp C."/>
            <person name="Thompson A.W."/>
            <person name="Robinson-Rechavi M."/>
            <person name="Braasch I."/>
            <person name="Lecointre G."/>
            <person name="Bobe J."/>
            <person name="Postlethwait J.H."/>
            <person name="Berthelot C."/>
            <person name="Roest Crollius H."/>
            <person name="Guiguen Y."/>
        </authorList>
    </citation>
    <scope>NUCLEOTIDE SEQUENCE</scope>
    <source>
        <strain evidence="2">WJC10195</strain>
    </source>
</reference>
<evidence type="ECO:0000256" key="1">
    <source>
        <dbReference type="SAM" id="MobiDB-lite"/>
    </source>
</evidence>
<protein>
    <submittedName>
        <fullName evidence="2">Uncharacterized protein</fullName>
    </submittedName>
</protein>
<evidence type="ECO:0000313" key="2">
    <source>
        <dbReference type="EMBL" id="KAJ8374861.1"/>
    </source>
</evidence>
<feature type="compositionally biased region" description="Basic and acidic residues" evidence="1">
    <location>
        <begin position="171"/>
        <end position="191"/>
    </location>
</feature>
<sequence length="191" mass="22236">MAIPYRVYIRVTQLFCLPVGRRGFAHQMQTAVSTLNCNQKNAVFGHHWDRISTRTRKCCCFTWLTQSRSPPERQGLNDCGGRVCTVLQGQRPSRRKPQLQAVPWQRGCELSSRSHVQKWVGLPRWGGEEPRSRLYLVMGWGQHSRSRGESENFELWERRPRGRRVHGAQQQKKEGGGGRRERTTRTEKHMV</sequence>
<organism evidence="2 3">
    <name type="scientific">Synaphobranchus kaupii</name>
    <name type="common">Kaup's arrowtooth eel</name>
    <dbReference type="NCBI Taxonomy" id="118154"/>
    <lineage>
        <taxon>Eukaryota</taxon>
        <taxon>Metazoa</taxon>
        <taxon>Chordata</taxon>
        <taxon>Craniata</taxon>
        <taxon>Vertebrata</taxon>
        <taxon>Euteleostomi</taxon>
        <taxon>Actinopterygii</taxon>
        <taxon>Neopterygii</taxon>
        <taxon>Teleostei</taxon>
        <taxon>Anguilliformes</taxon>
        <taxon>Synaphobranchidae</taxon>
        <taxon>Synaphobranchus</taxon>
    </lineage>
</organism>
<keyword evidence="3" id="KW-1185">Reference proteome</keyword>
<comment type="caution">
    <text evidence="2">The sequence shown here is derived from an EMBL/GenBank/DDBJ whole genome shotgun (WGS) entry which is preliminary data.</text>
</comment>
<feature type="region of interest" description="Disordered" evidence="1">
    <location>
        <begin position="158"/>
        <end position="191"/>
    </location>
</feature>
<evidence type="ECO:0000313" key="3">
    <source>
        <dbReference type="Proteomes" id="UP001152622"/>
    </source>
</evidence>
<proteinExistence type="predicted"/>
<dbReference type="Proteomes" id="UP001152622">
    <property type="component" value="Chromosome 2"/>
</dbReference>
<name>A0A9Q1G444_SYNKA</name>
<gene>
    <name evidence="2" type="ORF">SKAU_G00054410</name>
</gene>
<dbReference type="AlphaFoldDB" id="A0A9Q1G444"/>
<dbReference type="EMBL" id="JAINUF010000002">
    <property type="protein sequence ID" value="KAJ8374861.1"/>
    <property type="molecule type" value="Genomic_DNA"/>
</dbReference>